<proteinExistence type="predicted"/>
<accession>A0A6C0IAU6</accession>
<dbReference type="EMBL" id="MN740153">
    <property type="protein sequence ID" value="QHT90158.1"/>
    <property type="molecule type" value="Genomic_DNA"/>
</dbReference>
<dbReference type="AlphaFoldDB" id="A0A6C0IAU6"/>
<reference evidence="1" key="1">
    <citation type="journal article" date="2020" name="Nature">
        <title>Giant virus diversity and host interactions through global metagenomics.</title>
        <authorList>
            <person name="Schulz F."/>
            <person name="Roux S."/>
            <person name="Paez-Espino D."/>
            <person name="Jungbluth S."/>
            <person name="Walsh D.A."/>
            <person name="Denef V.J."/>
            <person name="McMahon K.D."/>
            <person name="Konstantinidis K.T."/>
            <person name="Eloe-Fadrosh E.A."/>
            <person name="Kyrpides N.C."/>
            <person name="Woyke T."/>
        </authorList>
    </citation>
    <scope>NUCLEOTIDE SEQUENCE</scope>
    <source>
        <strain evidence="1">GVMAG-M-3300023184-68</strain>
    </source>
</reference>
<organism evidence="1">
    <name type="scientific">viral metagenome</name>
    <dbReference type="NCBI Taxonomy" id="1070528"/>
    <lineage>
        <taxon>unclassified sequences</taxon>
        <taxon>metagenomes</taxon>
        <taxon>organismal metagenomes</taxon>
    </lineage>
</organism>
<name>A0A6C0IAU6_9ZZZZ</name>
<sequence length="245" mass="28726">MRIAIIVNSCFAFYKIAVPILIKSAYNAGIPLQDIYVVVGDSDETVDMKCDEIEDYNIAFCKYINIDFNGVIYFTQTEVGLGILEKYTHFFYIHDTAEFLPHFWENIQKYAYYCSSYISLQPYGSKNIGLFSVPWFLENKKDLLSHFINYDISKKLQYKQGLLENESVIRNNFQHLPGGRLNEDILVEMNPNAANFFPQQNIKCFFEPKYSDVMRKATMYPEPGIIKYQSNWGQPQPNDHYYMYI</sequence>
<evidence type="ECO:0000313" key="1">
    <source>
        <dbReference type="EMBL" id="QHT90158.1"/>
    </source>
</evidence>
<evidence type="ECO:0008006" key="2">
    <source>
        <dbReference type="Google" id="ProtNLM"/>
    </source>
</evidence>
<protein>
    <recommendedName>
        <fullName evidence="2">Glycosyltransferase</fullName>
    </recommendedName>
</protein>